<accession>A0AC61R6G1</accession>
<evidence type="ECO:0000313" key="1">
    <source>
        <dbReference type="EMBL" id="TGY65439.1"/>
    </source>
</evidence>
<organism evidence="1 2">
    <name type="scientific">Dubosiella muris</name>
    <dbReference type="NCBI Taxonomy" id="3038133"/>
    <lineage>
        <taxon>Bacteria</taxon>
        <taxon>Bacillati</taxon>
        <taxon>Bacillota</taxon>
        <taxon>Erysipelotrichia</taxon>
        <taxon>Erysipelotrichales</taxon>
        <taxon>Erysipelotrichaceae</taxon>
        <taxon>Dubosiella</taxon>
    </lineage>
</organism>
<evidence type="ECO:0000313" key="2">
    <source>
        <dbReference type="Proteomes" id="UP000308836"/>
    </source>
</evidence>
<sequence>MNDKEREREAFGFYGWMKTRARQDTKQNEPPGESRKEEISGSSLLVAGAAVLLGGWILFPVFFWKLLFILGLMGICALVLKRWK</sequence>
<name>A0AC61R6G1_9FIRM</name>
<dbReference type="EMBL" id="SRYG01000017">
    <property type="protein sequence ID" value="TGY65439.1"/>
    <property type="molecule type" value="Genomic_DNA"/>
</dbReference>
<keyword evidence="2" id="KW-1185">Reference proteome</keyword>
<reference evidence="1" key="1">
    <citation type="submission" date="2019-04" db="EMBL/GenBank/DDBJ databases">
        <title>Microbes associate with the intestines of laboratory mice.</title>
        <authorList>
            <person name="Navarre W."/>
            <person name="Wong E."/>
            <person name="Huang K."/>
            <person name="Tropini C."/>
            <person name="Ng K."/>
            <person name="Yu B."/>
        </authorList>
    </citation>
    <scope>NUCLEOTIDE SEQUENCE</scope>
    <source>
        <strain evidence="1">NM09_H32</strain>
    </source>
</reference>
<comment type="caution">
    <text evidence="1">The sequence shown here is derived from an EMBL/GenBank/DDBJ whole genome shotgun (WGS) entry which is preliminary data.</text>
</comment>
<gene>
    <name evidence="1" type="ORF">E5336_08450</name>
</gene>
<dbReference type="Proteomes" id="UP000308836">
    <property type="component" value="Unassembled WGS sequence"/>
</dbReference>
<proteinExistence type="predicted"/>
<protein>
    <submittedName>
        <fullName evidence="1">Uncharacterized protein</fullName>
    </submittedName>
</protein>